<sequence>MAGATITEVDPLDQPLWAIATEVPTRSTPLNREFETVAFGDADPGASAAKA</sequence>
<evidence type="ECO:0000313" key="1">
    <source>
        <dbReference type="EMBL" id="SPF51715.1"/>
    </source>
</evidence>
<reference evidence="2" key="1">
    <citation type="submission" date="2018-02" db="EMBL/GenBank/DDBJ databases">
        <authorList>
            <person name="Hausmann B."/>
        </authorList>
    </citation>
    <scope>NUCLEOTIDE SEQUENCE [LARGE SCALE GENOMIC DNA]</scope>
    <source>
        <strain evidence="2">Peat soil MAG SbF1</strain>
    </source>
</reference>
<proteinExistence type="predicted"/>
<protein>
    <submittedName>
        <fullName evidence="1">Uncharacterized protein</fullName>
    </submittedName>
</protein>
<dbReference type="AlphaFoldDB" id="A0A2U3LID6"/>
<accession>A0A2U3LID6</accession>
<name>A0A2U3LID6_9FIRM</name>
<dbReference type="EMBL" id="OMOF01000480">
    <property type="protein sequence ID" value="SPF51715.1"/>
    <property type="molecule type" value="Genomic_DNA"/>
</dbReference>
<evidence type="ECO:0000313" key="2">
    <source>
        <dbReference type="Proteomes" id="UP000238916"/>
    </source>
</evidence>
<gene>
    <name evidence="1" type="ORF">SBF1_5300003</name>
</gene>
<dbReference type="Proteomes" id="UP000238916">
    <property type="component" value="Unassembled WGS sequence"/>
</dbReference>
<organism evidence="1 2">
    <name type="scientific">Candidatus Desulfosporosinus infrequens</name>
    <dbReference type="NCBI Taxonomy" id="2043169"/>
    <lineage>
        <taxon>Bacteria</taxon>
        <taxon>Bacillati</taxon>
        <taxon>Bacillota</taxon>
        <taxon>Clostridia</taxon>
        <taxon>Eubacteriales</taxon>
        <taxon>Desulfitobacteriaceae</taxon>
        <taxon>Desulfosporosinus</taxon>
    </lineage>
</organism>